<comment type="caution">
    <text evidence="2">The sequence shown here is derived from an EMBL/GenBank/DDBJ whole genome shotgun (WGS) entry which is preliminary data.</text>
</comment>
<dbReference type="AlphaFoldDB" id="A0A0D7E9F9"/>
<dbReference type="InterPro" id="IPR042236">
    <property type="entry name" value="PI3K_accessory_sf"/>
</dbReference>
<dbReference type="Proteomes" id="UP000032515">
    <property type="component" value="Unassembled WGS sequence"/>
</dbReference>
<organism evidence="2 3">
    <name type="scientific">Rhodopseudomonas palustris</name>
    <dbReference type="NCBI Taxonomy" id="1076"/>
    <lineage>
        <taxon>Bacteria</taxon>
        <taxon>Pseudomonadati</taxon>
        <taxon>Pseudomonadota</taxon>
        <taxon>Alphaproteobacteria</taxon>
        <taxon>Hyphomicrobiales</taxon>
        <taxon>Nitrobacteraceae</taxon>
        <taxon>Rhodopseudomonas</taxon>
    </lineage>
</organism>
<dbReference type="InterPro" id="IPR018568">
    <property type="entry name" value="DUF2019"/>
</dbReference>
<protein>
    <recommendedName>
        <fullName evidence="1">DUF2019 domain-containing protein</fullName>
    </recommendedName>
</protein>
<reference evidence="2 3" key="1">
    <citation type="submission" date="2014-11" db="EMBL/GenBank/DDBJ databases">
        <title>Genomics and ecophysiology of heterotrophic nitrogen fixing bacteria isolated from estuarine surface water.</title>
        <authorList>
            <person name="Bentzon-Tilia M."/>
            <person name="Severin I."/>
            <person name="Hansen L.H."/>
            <person name="Riemann L."/>
        </authorList>
    </citation>
    <scope>NUCLEOTIDE SEQUENCE [LARGE SCALE GENOMIC DNA]</scope>
    <source>
        <strain evidence="2 3">BAL398</strain>
    </source>
</reference>
<dbReference type="OrthoDB" id="7963325at2"/>
<dbReference type="Pfam" id="PF09450">
    <property type="entry name" value="DUF2019"/>
    <property type="match status" value="1"/>
</dbReference>
<evidence type="ECO:0000313" key="3">
    <source>
        <dbReference type="Proteomes" id="UP000032515"/>
    </source>
</evidence>
<sequence>MIVQPRNQTASTQELVERFERIALAQDEAIWKDRTARYNRLYEQMDEIRNELRSREGDQRRALIPLLQSENMQVRLKAAITVLSVSPEAARQALESVRDDGYFPQAADARGMLAALDDGTFVLT</sequence>
<dbReference type="PATRIC" id="fig|1076.23.peg.5708"/>
<name>A0A0D7E9F9_RHOPL</name>
<dbReference type="SUPFAM" id="SSF48371">
    <property type="entry name" value="ARM repeat"/>
    <property type="match status" value="1"/>
</dbReference>
<proteinExistence type="predicted"/>
<evidence type="ECO:0000259" key="1">
    <source>
        <dbReference type="Pfam" id="PF09450"/>
    </source>
</evidence>
<dbReference type="InterPro" id="IPR016024">
    <property type="entry name" value="ARM-type_fold"/>
</dbReference>
<accession>A0A0D7E9F9</accession>
<dbReference type="RefSeq" id="WP_044416418.1">
    <property type="nucleotide sequence ID" value="NZ_JXXE01000542.1"/>
</dbReference>
<dbReference type="Gene3D" id="1.25.40.70">
    <property type="entry name" value="Phosphatidylinositol 3-kinase, accessory domain (PIK)"/>
    <property type="match status" value="1"/>
</dbReference>
<evidence type="ECO:0000313" key="2">
    <source>
        <dbReference type="EMBL" id="KIZ37221.1"/>
    </source>
</evidence>
<dbReference type="EMBL" id="JXXE01000542">
    <property type="protein sequence ID" value="KIZ37221.1"/>
    <property type="molecule type" value="Genomic_DNA"/>
</dbReference>
<gene>
    <name evidence="2" type="ORF">OO17_23855</name>
</gene>
<feature type="domain" description="DUF2019" evidence="1">
    <location>
        <begin position="13"/>
        <end position="117"/>
    </location>
</feature>